<accession>A0A0H4T917</accession>
<dbReference type="InterPro" id="IPR004127">
    <property type="entry name" value="Prefoldin_subunit_alpha"/>
</dbReference>
<protein>
    <recommendedName>
        <fullName evidence="2">Prefoldin subunit alpha</fullName>
    </recommendedName>
</protein>
<dbReference type="NCBIfam" id="TIGR00293">
    <property type="entry name" value="prefoldin subunit alpha"/>
    <property type="match status" value="1"/>
</dbReference>
<dbReference type="Pfam" id="PF02996">
    <property type="entry name" value="Prefoldin"/>
    <property type="match status" value="1"/>
</dbReference>
<dbReference type="SUPFAM" id="SSF46579">
    <property type="entry name" value="Prefoldin"/>
    <property type="match status" value="1"/>
</dbReference>
<evidence type="ECO:0000256" key="2">
    <source>
        <dbReference type="NCBIfam" id="TIGR00293"/>
    </source>
</evidence>
<evidence type="ECO:0000256" key="1">
    <source>
        <dbReference type="ARBA" id="ARBA00023186"/>
    </source>
</evidence>
<dbReference type="Gene3D" id="1.10.287.370">
    <property type="match status" value="1"/>
</dbReference>
<keyword evidence="1" id="KW-0143">Chaperone</keyword>
<dbReference type="EMBL" id="KT007010">
    <property type="protein sequence ID" value="AKQ03295.1"/>
    <property type="molecule type" value="Genomic_DNA"/>
</dbReference>
<dbReference type="InterPro" id="IPR009053">
    <property type="entry name" value="Prefoldin"/>
</dbReference>
<dbReference type="AlphaFoldDB" id="A0A0H4T917"/>
<name>A0A0H4T917_9ARCH</name>
<organism evidence="3">
    <name type="scientific">uncultured archaeon Rifle_16ft_4_minimus_37913</name>
    <dbReference type="NCBI Taxonomy" id="1665152"/>
    <lineage>
        <taxon>Archaea</taxon>
        <taxon>environmental samples</taxon>
    </lineage>
</organism>
<sequence>MEQEKKQELIFRLGMFEQQIHQMQEQMEAVEKGINDLGSLNFGLDELRGYVGKEILSPLGKGIFVKTKLASEDLTVDIGRRNFVKKSIPETKEIIEEQIKKLIIIKKEINGNLEKISDEMRKSLEEFKE</sequence>
<proteinExistence type="predicted"/>
<dbReference type="GO" id="GO:0006457">
    <property type="term" value="P:protein folding"/>
    <property type="evidence" value="ECO:0007669"/>
    <property type="project" value="UniProtKB-UniRule"/>
</dbReference>
<evidence type="ECO:0000313" key="3">
    <source>
        <dbReference type="EMBL" id="AKQ03295.1"/>
    </source>
</evidence>
<reference evidence="3" key="1">
    <citation type="journal article" date="2015" name="ISME J.">
        <title>Aquifer environment selects for microbial species cohorts in sediment and groundwater.</title>
        <authorList>
            <person name="Hug L.A."/>
            <person name="Thomas B.C."/>
            <person name="Brown C.T."/>
            <person name="Frischkorn K.R."/>
            <person name="Williams K.H."/>
            <person name="Tringe S.G."/>
            <person name="Banfield J.F."/>
        </authorList>
    </citation>
    <scope>NUCLEOTIDE SEQUENCE</scope>
</reference>